<dbReference type="PROSITE" id="PS51930">
    <property type="entry name" value="BMC_2"/>
    <property type="match status" value="1"/>
</dbReference>
<dbReference type="InterPro" id="IPR050575">
    <property type="entry name" value="BMC_shell"/>
</dbReference>
<feature type="region of interest" description="Disordered" evidence="4">
    <location>
        <begin position="131"/>
        <end position="165"/>
    </location>
</feature>
<comment type="similarity">
    <text evidence="3">Belongs to the bacterial microcompartments protein family.</text>
</comment>
<dbReference type="RefSeq" id="WP_015312191.1">
    <property type="nucleotide sequence ID" value="NC_019970.1"/>
</dbReference>
<dbReference type="KEGG" id="tto:Thethe_02122"/>
<dbReference type="CDD" id="cd07045">
    <property type="entry name" value="BMC_CcmK_like"/>
    <property type="match status" value="1"/>
</dbReference>
<dbReference type="HOGENOM" id="CLU_064903_3_1_9"/>
<dbReference type="GO" id="GO:0031469">
    <property type="term" value="C:bacterial microcompartment"/>
    <property type="evidence" value="ECO:0007669"/>
    <property type="project" value="UniProtKB-SubCell"/>
</dbReference>
<dbReference type="InterPro" id="IPR037233">
    <property type="entry name" value="CcmK-like_sf"/>
</dbReference>
<dbReference type="SMART" id="SM00877">
    <property type="entry name" value="BMC"/>
    <property type="match status" value="1"/>
</dbReference>
<evidence type="ECO:0000256" key="1">
    <source>
        <dbReference type="ARBA" id="ARBA00024322"/>
    </source>
</evidence>
<protein>
    <submittedName>
        <fullName evidence="6">Carbon dioxide concentrating mechanism/carboxysome shell protein</fullName>
    </submittedName>
</protein>
<proteinExistence type="inferred from homology"/>
<dbReference type="PATRIC" id="fig|698948.3.peg.2113"/>
<evidence type="ECO:0000256" key="4">
    <source>
        <dbReference type="SAM" id="MobiDB-lite"/>
    </source>
</evidence>
<dbReference type="AlphaFoldDB" id="L0INZ2"/>
<evidence type="ECO:0000259" key="5">
    <source>
        <dbReference type="PROSITE" id="PS51930"/>
    </source>
</evidence>
<feature type="domain" description="BMC" evidence="5">
    <location>
        <begin position="5"/>
        <end position="90"/>
    </location>
</feature>
<dbReference type="PANTHER" id="PTHR33941:SF11">
    <property type="entry name" value="BACTERIAL MICROCOMPARTMENT SHELL PROTEIN PDUJ"/>
    <property type="match status" value="1"/>
</dbReference>
<evidence type="ECO:0000256" key="2">
    <source>
        <dbReference type="ARBA" id="ARBA00024446"/>
    </source>
</evidence>
<dbReference type="Pfam" id="PF00936">
    <property type="entry name" value="BMC"/>
    <property type="match status" value="1"/>
</dbReference>
<evidence type="ECO:0000313" key="6">
    <source>
        <dbReference type="EMBL" id="AGB19707.1"/>
    </source>
</evidence>
<feature type="compositionally biased region" description="Acidic residues" evidence="4">
    <location>
        <begin position="149"/>
        <end position="165"/>
    </location>
</feature>
<dbReference type="PANTHER" id="PTHR33941">
    <property type="entry name" value="PROPANEDIOL UTILIZATION PROTEIN PDUA"/>
    <property type="match status" value="1"/>
</dbReference>
<name>L0INZ2_THETR</name>
<dbReference type="InterPro" id="IPR044872">
    <property type="entry name" value="CcmK/CsoS1_BMC"/>
</dbReference>
<dbReference type="SUPFAM" id="SSF143414">
    <property type="entry name" value="CcmK-like"/>
    <property type="match status" value="1"/>
</dbReference>
<dbReference type="EMBL" id="CP003066">
    <property type="protein sequence ID" value="AGB19707.1"/>
    <property type="molecule type" value="Genomic_DNA"/>
</dbReference>
<dbReference type="Proteomes" id="UP000010845">
    <property type="component" value="Chromosome"/>
</dbReference>
<gene>
    <name evidence="6" type="ORF">Thethe_02122</name>
</gene>
<evidence type="ECO:0000313" key="7">
    <source>
        <dbReference type="Proteomes" id="UP000010845"/>
    </source>
</evidence>
<organism evidence="6 7">
    <name type="scientific">Thermoanaerobacterium thermosaccharolyticum M0795</name>
    <dbReference type="NCBI Taxonomy" id="698948"/>
    <lineage>
        <taxon>Bacteria</taxon>
        <taxon>Bacillati</taxon>
        <taxon>Bacillota</taxon>
        <taxon>Clostridia</taxon>
        <taxon>Thermoanaerobacterales</taxon>
        <taxon>Thermoanaerobacteraceae</taxon>
        <taxon>Thermoanaerobacterium</taxon>
    </lineage>
</organism>
<evidence type="ECO:0000256" key="3">
    <source>
        <dbReference type="PROSITE-ProRule" id="PRU01278"/>
    </source>
</evidence>
<feature type="compositionally biased region" description="Basic and acidic residues" evidence="4">
    <location>
        <begin position="131"/>
        <end position="148"/>
    </location>
</feature>
<comment type="subcellular location">
    <subcellularLocation>
        <location evidence="1">Bacterial microcompartment</location>
    </subcellularLocation>
</comment>
<dbReference type="Gene3D" id="3.30.70.1710">
    <property type="match status" value="1"/>
</dbReference>
<reference evidence="6 7" key="1">
    <citation type="submission" date="2012-03" db="EMBL/GenBank/DDBJ databases">
        <title>Complete sequence of chromosome of Thermoanaerobacterium thermosaccharolyticum M0795.</title>
        <authorList>
            <consortium name="US DOE Joint Genome Institute"/>
            <person name="Lucas S."/>
            <person name="Han J."/>
            <person name="Lapidus A."/>
            <person name="Cheng J.-F."/>
            <person name="Goodwin L."/>
            <person name="Pitluck S."/>
            <person name="Peters L."/>
            <person name="Teshima H."/>
            <person name="Detter J.C."/>
            <person name="Han C."/>
            <person name="Tapia R."/>
            <person name="Land M."/>
            <person name="Hauser L."/>
            <person name="Kyrpides N."/>
            <person name="Ivanova N."/>
            <person name="Pagani I."/>
            <person name="Feinberg L."/>
            <person name="Folden J."/>
            <person name="Hogsett D."/>
            <person name="Shaw J."/>
            <person name="Woyke T."/>
        </authorList>
    </citation>
    <scope>NUCLEOTIDE SEQUENCE [LARGE SCALE GENOMIC DNA]</scope>
    <source>
        <strain evidence="6 7">M0795</strain>
    </source>
</reference>
<keyword evidence="2" id="KW-1283">Bacterial microcompartment</keyword>
<sequence>MKTKALGLIETIGLTTAIEACDAALKSANITLIGYELTRGGGMVTVKIEGDVGAVKAAIEAAKAAASKVNKVYTSLVIPRPIEGIKGMIASDETVGVEKQQCDIDNSDNNLNSTDNVIEISELKEIKTNKERTKDNKAEEPEEDKVGEAEEEKVEEDEVEEDEVEEIEKVMIKIENRDETKLDEIEETKEVCNLCKDPLCPRKKGQPRSLCIHYKK</sequence>
<accession>L0INZ2</accession>
<dbReference type="InterPro" id="IPR000249">
    <property type="entry name" value="BMC_dom"/>
</dbReference>